<reference evidence="1" key="1">
    <citation type="journal article" date="2014" name="Front. Microbiol.">
        <title>High frequency of phylogenetically diverse reductive dehalogenase-homologous genes in deep subseafloor sedimentary metagenomes.</title>
        <authorList>
            <person name="Kawai M."/>
            <person name="Futagami T."/>
            <person name="Toyoda A."/>
            <person name="Takaki Y."/>
            <person name="Nishi S."/>
            <person name="Hori S."/>
            <person name="Arai W."/>
            <person name="Tsubouchi T."/>
            <person name="Morono Y."/>
            <person name="Uchiyama I."/>
            <person name="Ito T."/>
            <person name="Fujiyama A."/>
            <person name="Inagaki F."/>
            <person name="Takami H."/>
        </authorList>
    </citation>
    <scope>NUCLEOTIDE SEQUENCE</scope>
    <source>
        <strain evidence="1">Expedition CK06-06</strain>
    </source>
</reference>
<organism evidence="1">
    <name type="scientific">marine sediment metagenome</name>
    <dbReference type="NCBI Taxonomy" id="412755"/>
    <lineage>
        <taxon>unclassified sequences</taxon>
        <taxon>metagenomes</taxon>
        <taxon>ecological metagenomes</taxon>
    </lineage>
</organism>
<dbReference type="Gene3D" id="3.30.420.40">
    <property type="match status" value="1"/>
</dbReference>
<comment type="caution">
    <text evidence="1">The sequence shown here is derived from an EMBL/GenBank/DDBJ whole genome shotgun (WGS) entry which is preliminary data.</text>
</comment>
<dbReference type="Pfam" id="PF00480">
    <property type="entry name" value="ROK"/>
    <property type="match status" value="1"/>
</dbReference>
<dbReference type="InterPro" id="IPR000600">
    <property type="entry name" value="ROK"/>
</dbReference>
<proteinExistence type="predicted"/>
<dbReference type="CDD" id="cd23763">
    <property type="entry name" value="ASKHA_ATPase_ROK"/>
    <property type="match status" value="1"/>
</dbReference>
<evidence type="ECO:0000313" key="1">
    <source>
        <dbReference type="EMBL" id="GAI24793.1"/>
    </source>
</evidence>
<evidence type="ECO:0008006" key="2">
    <source>
        <dbReference type="Google" id="ProtNLM"/>
    </source>
</evidence>
<name>X1M090_9ZZZZ</name>
<dbReference type="SUPFAM" id="SSF53067">
    <property type="entry name" value="Actin-like ATPase domain"/>
    <property type="match status" value="1"/>
</dbReference>
<dbReference type="PANTHER" id="PTHR18964">
    <property type="entry name" value="ROK (REPRESSOR, ORF, KINASE) FAMILY"/>
    <property type="match status" value="1"/>
</dbReference>
<accession>X1M090</accession>
<sequence length="134" mass="14145">MQETKPVLSIDLGGTKIIVAIISDKGQVMAKEYYPTLANEGSQPVISRILSAIGHLISQSNMDSSQLDSISIAAAGAINFEAGLVTASPNLPGWNDVPLRDIVNQRYRVNTFLINDASAAALGEHHFGVGKGGK</sequence>
<dbReference type="PANTHER" id="PTHR18964:SF149">
    <property type="entry name" value="BIFUNCTIONAL UDP-N-ACETYLGLUCOSAMINE 2-EPIMERASE_N-ACETYLMANNOSAMINE KINASE"/>
    <property type="match status" value="1"/>
</dbReference>
<protein>
    <recommendedName>
        <fullName evidence="2">ROK family protein</fullName>
    </recommendedName>
</protein>
<dbReference type="InterPro" id="IPR043129">
    <property type="entry name" value="ATPase_NBD"/>
</dbReference>
<gene>
    <name evidence="1" type="ORF">S06H3_25881</name>
</gene>
<dbReference type="AlphaFoldDB" id="X1M090"/>
<dbReference type="EMBL" id="BARV01014922">
    <property type="protein sequence ID" value="GAI24793.1"/>
    <property type="molecule type" value="Genomic_DNA"/>
</dbReference>